<dbReference type="Proteomes" id="UP000770661">
    <property type="component" value="Unassembled WGS sequence"/>
</dbReference>
<dbReference type="InterPro" id="IPR019414">
    <property type="entry name" value="Rtp1_C2"/>
</dbReference>
<evidence type="ECO:0000313" key="4">
    <source>
        <dbReference type="Proteomes" id="UP000770661"/>
    </source>
</evidence>
<dbReference type="EMBL" id="JACEEZ010001480">
    <property type="protein sequence ID" value="KAG0729160.1"/>
    <property type="molecule type" value="Genomic_DNA"/>
</dbReference>
<dbReference type="InterPro" id="IPR000357">
    <property type="entry name" value="HEAT"/>
</dbReference>
<dbReference type="AlphaFoldDB" id="A0A8J4YL73"/>
<dbReference type="Pfam" id="PF10304">
    <property type="entry name" value="RTP1_C2"/>
    <property type="match status" value="1"/>
</dbReference>
<dbReference type="InterPro" id="IPR039600">
    <property type="entry name" value="TANGO6/Rtp1"/>
</dbReference>
<keyword evidence="1" id="KW-0677">Repeat</keyword>
<dbReference type="GO" id="GO:0009306">
    <property type="term" value="P:protein secretion"/>
    <property type="evidence" value="ECO:0007669"/>
    <property type="project" value="TreeGrafter"/>
</dbReference>
<sequence length="195" mass="21631">MVQCFLPWQAVGGLTREFSVGRRTPEDRAKLAETLSRAARRLGPLLPHYKDHFINAFLAGVRDPEWLVRAASLSALGDVCKELRFSLGPIVQEVFSVLNLAVVQDSSVEVRRAAVLVVTMLLQGLGGDALKVLREVLRELYRGLRRLEATDADPVVRLHAQLALQEVDAIMRRFLLPSAGLTKRIYVMDAPPPAL</sequence>
<dbReference type="Gene3D" id="1.25.10.10">
    <property type="entry name" value="Leucine-rich Repeat Variant"/>
    <property type="match status" value="1"/>
</dbReference>
<protein>
    <submittedName>
        <fullName evidence="3">Transport and Golgi organization protein 6</fullName>
    </submittedName>
</protein>
<accession>A0A8J4YL73</accession>
<dbReference type="InterPro" id="IPR011989">
    <property type="entry name" value="ARM-like"/>
</dbReference>
<feature type="domain" description="RNA polymerase II assembly factor Rtp1 C-terminal" evidence="2">
    <location>
        <begin position="136"/>
        <end position="169"/>
    </location>
</feature>
<dbReference type="Pfam" id="PF02985">
    <property type="entry name" value="HEAT"/>
    <property type="match status" value="1"/>
</dbReference>
<gene>
    <name evidence="3" type="primary">TANGO6</name>
    <name evidence="3" type="ORF">GWK47_030910</name>
</gene>
<dbReference type="PANTHER" id="PTHR20959:SF1">
    <property type="entry name" value="TRANSPORT AND GOLGI ORGANIZATION PROTEIN 6 HOMOLOG"/>
    <property type="match status" value="1"/>
</dbReference>
<dbReference type="PANTHER" id="PTHR20959">
    <property type="entry name" value="TRANSPORT AND GOLGI ORGANIZATION PROTEIN 6 FAMILY MEMBER"/>
    <property type="match status" value="1"/>
</dbReference>
<keyword evidence="4" id="KW-1185">Reference proteome</keyword>
<evidence type="ECO:0000313" key="3">
    <source>
        <dbReference type="EMBL" id="KAG0729160.1"/>
    </source>
</evidence>
<evidence type="ECO:0000256" key="1">
    <source>
        <dbReference type="ARBA" id="ARBA00022737"/>
    </source>
</evidence>
<evidence type="ECO:0000259" key="2">
    <source>
        <dbReference type="Pfam" id="PF10304"/>
    </source>
</evidence>
<dbReference type="SUPFAM" id="SSF48371">
    <property type="entry name" value="ARM repeat"/>
    <property type="match status" value="1"/>
</dbReference>
<dbReference type="InterPro" id="IPR016024">
    <property type="entry name" value="ARM-type_fold"/>
</dbReference>
<comment type="caution">
    <text evidence="3">The sequence shown here is derived from an EMBL/GenBank/DDBJ whole genome shotgun (WGS) entry which is preliminary data.</text>
</comment>
<organism evidence="3 4">
    <name type="scientific">Chionoecetes opilio</name>
    <name type="common">Atlantic snow crab</name>
    <name type="synonym">Cancer opilio</name>
    <dbReference type="NCBI Taxonomy" id="41210"/>
    <lineage>
        <taxon>Eukaryota</taxon>
        <taxon>Metazoa</taxon>
        <taxon>Ecdysozoa</taxon>
        <taxon>Arthropoda</taxon>
        <taxon>Crustacea</taxon>
        <taxon>Multicrustacea</taxon>
        <taxon>Malacostraca</taxon>
        <taxon>Eumalacostraca</taxon>
        <taxon>Eucarida</taxon>
        <taxon>Decapoda</taxon>
        <taxon>Pleocyemata</taxon>
        <taxon>Brachyura</taxon>
        <taxon>Eubrachyura</taxon>
        <taxon>Majoidea</taxon>
        <taxon>Majidae</taxon>
        <taxon>Chionoecetes</taxon>
    </lineage>
</organism>
<dbReference type="OrthoDB" id="6349510at2759"/>
<name>A0A8J4YL73_CHIOP</name>
<reference evidence="3" key="1">
    <citation type="submission" date="2020-07" db="EMBL/GenBank/DDBJ databases">
        <title>The High-quality genome of the commercially important snow crab, Chionoecetes opilio.</title>
        <authorList>
            <person name="Jeong J.-H."/>
            <person name="Ryu S."/>
        </authorList>
    </citation>
    <scope>NUCLEOTIDE SEQUENCE</scope>
    <source>
        <strain evidence="3">MADBK_172401_WGS</strain>
        <tissue evidence="3">Digestive gland</tissue>
    </source>
</reference>
<proteinExistence type="predicted"/>